<dbReference type="InterPro" id="IPR012677">
    <property type="entry name" value="Nucleotide-bd_a/b_plait_sf"/>
</dbReference>
<dbReference type="AlphaFoldDB" id="A0A1C7NFA3"/>
<reference evidence="2 3" key="1">
    <citation type="submission" date="2016-03" db="EMBL/GenBank/DDBJ databases">
        <title>Choanephora cucurbitarum.</title>
        <authorList>
            <person name="Min B."/>
            <person name="Park H."/>
            <person name="Park J.-H."/>
            <person name="Shin H.-D."/>
            <person name="Choi I.-G."/>
        </authorList>
    </citation>
    <scope>NUCLEOTIDE SEQUENCE [LARGE SCALE GENOMIC DNA]</scope>
    <source>
        <strain evidence="2 3">KUS-F28377</strain>
    </source>
</reference>
<keyword evidence="3" id="KW-1185">Reference proteome</keyword>
<dbReference type="OrthoDB" id="2441396at2759"/>
<dbReference type="Pfam" id="PF00076">
    <property type="entry name" value="RRM_1"/>
    <property type="match status" value="1"/>
</dbReference>
<evidence type="ECO:0000259" key="1">
    <source>
        <dbReference type="Pfam" id="PF00076"/>
    </source>
</evidence>
<dbReference type="EMBL" id="LUGH01000222">
    <property type="protein sequence ID" value="OBZ87439.1"/>
    <property type="molecule type" value="Genomic_DNA"/>
</dbReference>
<dbReference type="Gene3D" id="3.30.70.330">
    <property type="match status" value="1"/>
</dbReference>
<evidence type="ECO:0000313" key="2">
    <source>
        <dbReference type="EMBL" id="OBZ87439.1"/>
    </source>
</evidence>
<accession>A0A1C7NFA3</accession>
<dbReference type="Proteomes" id="UP000093000">
    <property type="component" value="Unassembled WGS sequence"/>
</dbReference>
<proteinExistence type="predicted"/>
<sequence>MTSALQAIKRTSLSPTRAFFRIPQKISSVDQAREIFKVLRSYGDMVEYKLMRCPETLDYLKYGFVVYKYRESANKAIQDQFIRVQSDLFSLPFDIKIELSQNNTYVTKQNKSET</sequence>
<dbReference type="InParanoid" id="A0A1C7NFA3"/>
<dbReference type="SUPFAM" id="SSF54928">
    <property type="entry name" value="RNA-binding domain, RBD"/>
    <property type="match status" value="1"/>
</dbReference>
<feature type="domain" description="RRM" evidence="1">
    <location>
        <begin position="33"/>
        <end position="78"/>
    </location>
</feature>
<protein>
    <recommendedName>
        <fullName evidence="1">RRM domain-containing protein</fullName>
    </recommendedName>
</protein>
<organism evidence="2 3">
    <name type="scientific">Choanephora cucurbitarum</name>
    <dbReference type="NCBI Taxonomy" id="101091"/>
    <lineage>
        <taxon>Eukaryota</taxon>
        <taxon>Fungi</taxon>
        <taxon>Fungi incertae sedis</taxon>
        <taxon>Mucoromycota</taxon>
        <taxon>Mucoromycotina</taxon>
        <taxon>Mucoromycetes</taxon>
        <taxon>Mucorales</taxon>
        <taxon>Mucorineae</taxon>
        <taxon>Choanephoraceae</taxon>
        <taxon>Choanephoroideae</taxon>
        <taxon>Choanephora</taxon>
    </lineage>
</organism>
<dbReference type="InterPro" id="IPR000504">
    <property type="entry name" value="RRM_dom"/>
</dbReference>
<gene>
    <name evidence="2" type="ORF">A0J61_04505</name>
</gene>
<evidence type="ECO:0000313" key="3">
    <source>
        <dbReference type="Proteomes" id="UP000093000"/>
    </source>
</evidence>
<name>A0A1C7NFA3_9FUNG</name>
<dbReference type="InterPro" id="IPR035979">
    <property type="entry name" value="RBD_domain_sf"/>
</dbReference>
<comment type="caution">
    <text evidence="2">The sequence shown here is derived from an EMBL/GenBank/DDBJ whole genome shotgun (WGS) entry which is preliminary data.</text>
</comment>
<dbReference type="GO" id="GO:0003723">
    <property type="term" value="F:RNA binding"/>
    <property type="evidence" value="ECO:0007669"/>
    <property type="project" value="InterPro"/>
</dbReference>